<comment type="caution">
    <text evidence="1">The sequence shown here is derived from an EMBL/GenBank/DDBJ whole genome shotgun (WGS) entry which is preliminary data.</text>
</comment>
<dbReference type="EMBL" id="JASBWT010000001">
    <property type="protein sequence ID" value="KAJ9108828.1"/>
    <property type="molecule type" value="Genomic_DNA"/>
</dbReference>
<dbReference type="Proteomes" id="UP001227268">
    <property type="component" value="Unassembled WGS sequence"/>
</dbReference>
<accession>A0ACC2WBR6</accession>
<protein>
    <submittedName>
        <fullName evidence="1">Uncharacterized protein</fullName>
    </submittedName>
</protein>
<evidence type="ECO:0000313" key="2">
    <source>
        <dbReference type="Proteomes" id="UP001227268"/>
    </source>
</evidence>
<evidence type="ECO:0000313" key="1">
    <source>
        <dbReference type="EMBL" id="KAJ9108828.1"/>
    </source>
</evidence>
<sequence length="1203" mass="130990">MADELDVIVIDDSDDESVVKPLSKKAKSHHRDSSPAEVQHFGRQSQPISIDDLDSEIGHDAIDVLFGQGPAAGIEVAAAQGLVTVTSTTLINADQADQALPLLINVLPDLDPEYGLQLLREKVLSDGQSHTIEHCLQAALEALFAEVTYPKVQKSLKRKRLDDSDDEDDERPSGSSSTSSNNAGPHALAICRIFQPGKSAYKSKTFLAEKRKGTAYRDKALVELDNLFPLMSTAHIRCIFSVNLKQFVPTYFALKAEILLPDDEKPYVPMKQERPQKPIHASKSTASKKGKGKAKGKQTADGDSVAEYNAEREWFIAYLMYKGDGTSYDHARILVPATEDGDTECSCCFGDDDLMFMVQCAEGHNFCRDCIRKMTEVAVGDQTANVVCPHTDGCEAKFHDRDLRKAMPVKLYNTYAGIIQRKELEEAGIEGLESCPYCNFGLIIENPDERLFTCQSDDCGIVSCRKCRKHEHLPKTCEEGYEHFDQTPANYAQPKDPKKCRLWDPKDQDLYRDEVAAARENARREILENENVDIQEQDVEVALPETNIPAQQDPYLPALGMFGGGMGQRLNAAMANGRANGLMPAHLGLPVGLPGVGDFRAWVERQRPLLGPDPLAAAFAAVRNRDAVIQGADNEQHQEVRERLVRLQALQALQARGPPGLPVPAAAAHGRAPAAPLGGLDARAIAAAGQERLAGLVAELAQIQRAIPQRAANALAVANPNEGAVGRPELLRNQAAPLLRAAPLPRAARMPRLDNERGHNAGGVFQFAEPADVPDRPNNDGRPRVAPGNVRLREPAGAPHPLGNARRPRGVRFQEPVENIVLAPAGVPAQLARPIPGGALAAREGVPQVLLNRVAERNVGNQQAAIGDAEGVAAVAGLNREVVAAAWRLAADLQRRGDQGAGNRDDITTLAGAEQQLRQVMHNIRRDFPEIAWADLVDVARDRGGEPVVDYELAPARRISPRHPAGFPVDPLSVLLVLHQRHPDWTDRYYDSLVNGRIAWDSHADFNMHAALIVQGLRDGGIQPPVAHPAVRASAETLRQMHSCWSIGASNLVKLLERVMQNAGVNFPENRRLPGDAASFENLMINNCPERILLAHCQRLLRGRLAVLPIILQRRRAANVPARPNQAVVANNHPRVNRPLVVRARDAEAGAEVDRAPDAPVPDDPPPPYEALGRARRLPLGLGLGGIAGGLFLPGLLGRLGRY</sequence>
<reference evidence="1" key="1">
    <citation type="submission" date="2023-04" db="EMBL/GenBank/DDBJ databases">
        <title>Draft Genome sequencing of Naganishia species isolated from polar environments using Oxford Nanopore Technology.</title>
        <authorList>
            <person name="Leo P."/>
            <person name="Venkateswaran K."/>
        </authorList>
    </citation>
    <scope>NUCLEOTIDE SEQUENCE</scope>
    <source>
        <strain evidence="1">MNA-CCFEE 5423</strain>
    </source>
</reference>
<name>A0ACC2WBR6_9TREE</name>
<gene>
    <name evidence="1" type="ORF">QFC21_000148</name>
</gene>
<proteinExistence type="predicted"/>
<keyword evidence="2" id="KW-1185">Reference proteome</keyword>
<organism evidence="1 2">
    <name type="scientific">Naganishia friedmannii</name>
    <dbReference type="NCBI Taxonomy" id="89922"/>
    <lineage>
        <taxon>Eukaryota</taxon>
        <taxon>Fungi</taxon>
        <taxon>Dikarya</taxon>
        <taxon>Basidiomycota</taxon>
        <taxon>Agaricomycotina</taxon>
        <taxon>Tremellomycetes</taxon>
        <taxon>Filobasidiales</taxon>
        <taxon>Filobasidiaceae</taxon>
        <taxon>Naganishia</taxon>
    </lineage>
</organism>